<feature type="compositionally biased region" description="Low complexity" evidence="1">
    <location>
        <begin position="188"/>
        <end position="197"/>
    </location>
</feature>
<feature type="compositionally biased region" description="Low complexity" evidence="1">
    <location>
        <begin position="232"/>
        <end position="244"/>
    </location>
</feature>
<keyword evidence="3" id="KW-1185">Reference proteome</keyword>
<proteinExistence type="predicted"/>
<gene>
    <name evidence="2" type="ORF">KVT40_006924</name>
</gene>
<dbReference type="Proteomes" id="UP000809789">
    <property type="component" value="Unassembled WGS sequence"/>
</dbReference>
<feature type="region of interest" description="Disordered" evidence="1">
    <location>
        <begin position="367"/>
        <end position="387"/>
    </location>
</feature>
<sequence>MALEKGSSVSSIVSSLIAAFGRGCDVLRRGKGRKEGVGELGRALKRGRKEVRAEYEAGERGVGREFGGVDARASLGLAHTLLKLNAGLVDIVAGLLDGKRKKEVDWRSLTSLSEVCSQEAVGILSDLRRRLSKPDLTKAKEQEQQLVRYQKPKKKQATKPEKRAASSDVSKPYWELQLVHKKPKSSRRSSSSRSSKGSRCECCSQRSHVASTSTSTLGRSSSDIHASRHQSRSSSVKTSASSTSLPDPLSGRKRHGQRYGMPSIEETQASGQPQHRKLQEIIRHNDYLPAVLGRRNRDYPVSQEWEKSSIRLTRPSPPDRPFNRAATARYSMASTKIGEIPAEEWEAAPFPNNDIVDPLPWGWGGPVSSVAGGKASTSESDLEVEMR</sequence>
<dbReference type="AlphaFoldDB" id="A0A8K0KZ06"/>
<comment type="caution">
    <text evidence="2">The sequence shown here is derived from an EMBL/GenBank/DDBJ whole genome shotgun (WGS) entry which is preliminary data.</text>
</comment>
<organism evidence="2 3">
    <name type="scientific">Elsinoe batatas</name>
    <dbReference type="NCBI Taxonomy" id="2601811"/>
    <lineage>
        <taxon>Eukaryota</taxon>
        <taxon>Fungi</taxon>
        <taxon>Dikarya</taxon>
        <taxon>Ascomycota</taxon>
        <taxon>Pezizomycotina</taxon>
        <taxon>Dothideomycetes</taxon>
        <taxon>Dothideomycetidae</taxon>
        <taxon>Myriangiales</taxon>
        <taxon>Elsinoaceae</taxon>
        <taxon>Elsinoe</taxon>
    </lineage>
</organism>
<protein>
    <submittedName>
        <fullName evidence="2">Uncharacterized protein</fullName>
    </submittedName>
</protein>
<reference evidence="2" key="1">
    <citation type="submission" date="2021-07" db="EMBL/GenBank/DDBJ databases">
        <title>Elsinoe batatas strain:CRI-CJ2 Genome sequencing and assembly.</title>
        <authorList>
            <person name="Huang L."/>
        </authorList>
    </citation>
    <scope>NUCLEOTIDE SEQUENCE</scope>
    <source>
        <strain evidence="2">CRI-CJ2</strain>
    </source>
</reference>
<feature type="region of interest" description="Disordered" evidence="1">
    <location>
        <begin position="135"/>
        <end position="257"/>
    </location>
</feature>
<evidence type="ECO:0000256" key="1">
    <source>
        <dbReference type="SAM" id="MobiDB-lite"/>
    </source>
</evidence>
<dbReference type="OrthoDB" id="5226911at2759"/>
<feature type="compositionally biased region" description="Low complexity" evidence="1">
    <location>
        <begin position="211"/>
        <end position="221"/>
    </location>
</feature>
<evidence type="ECO:0000313" key="3">
    <source>
        <dbReference type="Proteomes" id="UP000809789"/>
    </source>
</evidence>
<name>A0A8K0KZ06_9PEZI</name>
<accession>A0A8K0KZ06</accession>
<dbReference type="EMBL" id="JAESVG020000008">
    <property type="protein sequence ID" value="KAG8625173.1"/>
    <property type="molecule type" value="Genomic_DNA"/>
</dbReference>
<evidence type="ECO:0000313" key="2">
    <source>
        <dbReference type="EMBL" id="KAG8625173.1"/>
    </source>
</evidence>